<organism evidence="2 3">
    <name type="scientific">Gossypium anomalum</name>
    <dbReference type="NCBI Taxonomy" id="47600"/>
    <lineage>
        <taxon>Eukaryota</taxon>
        <taxon>Viridiplantae</taxon>
        <taxon>Streptophyta</taxon>
        <taxon>Embryophyta</taxon>
        <taxon>Tracheophyta</taxon>
        <taxon>Spermatophyta</taxon>
        <taxon>Magnoliopsida</taxon>
        <taxon>eudicotyledons</taxon>
        <taxon>Gunneridae</taxon>
        <taxon>Pentapetalae</taxon>
        <taxon>rosids</taxon>
        <taxon>malvids</taxon>
        <taxon>Malvales</taxon>
        <taxon>Malvaceae</taxon>
        <taxon>Malvoideae</taxon>
        <taxon>Gossypium</taxon>
    </lineage>
</organism>
<evidence type="ECO:0000313" key="2">
    <source>
        <dbReference type="EMBL" id="KAG8474006.1"/>
    </source>
</evidence>
<evidence type="ECO:0000259" key="1">
    <source>
        <dbReference type="Pfam" id="PF13456"/>
    </source>
</evidence>
<dbReference type="Pfam" id="PF13456">
    <property type="entry name" value="RVT_3"/>
    <property type="match status" value="1"/>
</dbReference>
<dbReference type="InterPro" id="IPR002156">
    <property type="entry name" value="RNaseH_domain"/>
</dbReference>
<keyword evidence="3" id="KW-1185">Reference proteome</keyword>
<evidence type="ECO:0000313" key="3">
    <source>
        <dbReference type="Proteomes" id="UP000701853"/>
    </source>
</evidence>
<feature type="domain" description="RNase H type-1" evidence="1">
    <location>
        <begin position="9"/>
        <end position="55"/>
    </location>
</feature>
<accession>A0A8J6CKA4</accession>
<proteinExistence type="predicted"/>
<comment type="caution">
    <text evidence="2">The sequence shown here is derived from an EMBL/GenBank/DDBJ whole genome shotgun (WGS) entry which is preliminary data.</text>
</comment>
<sequence>MKVGKDAIFRIEAQAFLEGLHIAWEKGYIQLEVECNNALLVESLLAGSATDSNLAEL</sequence>
<dbReference type="GO" id="GO:0004523">
    <property type="term" value="F:RNA-DNA hybrid ribonuclease activity"/>
    <property type="evidence" value="ECO:0007669"/>
    <property type="project" value="InterPro"/>
</dbReference>
<dbReference type="EMBL" id="JAHUZN010000012">
    <property type="protein sequence ID" value="KAG8474006.1"/>
    <property type="molecule type" value="Genomic_DNA"/>
</dbReference>
<reference evidence="2 3" key="1">
    <citation type="journal article" date="2021" name="bioRxiv">
        <title>The Gossypium anomalum genome as a resource for cotton improvement and evolutionary analysis of hybrid incompatibility.</title>
        <authorList>
            <person name="Grover C.E."/>
            <person name="Yuan D."/>
            <person name="Arick M.A."/>
            <person name="Miller E.R."/>
            <person name="Hu G."/>
            <person name="Peterson D.G."/>
            <person name="Wendel J.F."/>
            <person name="Udall J.A."/>
        </authorList>
    </citation>
    <scope>NUCLEOTIDE SEQUENCE [LARGE SCALE GENOMIC DNA]</scope>
    <source>
        <strain evidence="2">JFW-Udall</strain>
        <tissue evidence="2">Leaf</tissue>
    </source>
</reference>
<name>A0A8J6CKA4_9ROSI</name>
<dbReference type="OrthoDB" id="955670at2759"/>
<gene>
    <name evidence="2" type="ORF">CXB51_034077</name>
</gene>
<dbReference type="AlphaFoldDB" id="A0A8J6CKA4"/>
<protein>
    <recommendedName>
        <fullName evidence="1">RNase H type-1 domain-containing protein</fullName>
    </recommendedName>
</protein>
<dbReference type="GO" id="GO:0003676">
    <property type="term" value="F:nucleic acid binding"/>
    <property type="evidence" value="ECO:0007669"/>
    <property type="project" value="InterPro"/>
</dbReference>
<dbReference type="Proteomes" id="UP000701853">
    <property type="component" value="Chromosome 12"/>
</dbReference>